<dbReference type="InterPro" id="IPR029063">
    <property type="entry name" value="SAM-dependent_MTases_sf"/>
</dbReference>
<accession>A0A1I4GUC7</accession>
<dbReference type="GO" id="GO:0016197">
    <property type="term" value="P:endosomal transport"/>
    <property type="evidence" value="ECO:0007669"/>
    <property type="project" value="TreeGrafter"/>
</dbReference>
<evidence type="ECO:0000259" key="1">
    <source>
        <dbReference type="Pfam" id="PF05050"/>
    </source>
</evidence>
<dbReference type="InterPro" id="IPR006342">
    <property type="entry name" value="FkbM_mtfrase"/>
</dbReference>
<protein>
    <submittedName>
        <fullName evidence="2">Methyltransferase, FkbM family</fullName>
    </submittedName>
</protein>
<dbReference type="GO" id="GO:0005737">
    <property type="term" value="C:cytoplasm"/>
    <property type="evidence" value="ECO:0007669"/>
    <property type="project" value="GOC"/>
</dbReference>
<dbReference type="GO" id="GO:0006888">
    <property type="term" value="P:endoplasmic reticulum to Golgi vesicle-mediated transport"/>
    <property type="evidence" value="ECO:0007669"/>
    <property type="project" value="TreeGrafter"/>
</dbReference>
<dbReference type="EMBL" id="FOTF01000014">
    <property type="protein sequence ID" value="SFL33628.1"/>
    <property type="molecule type" value="Genomic_DNA"/>
</dbReference>
<dbReference type="STRING" id="195913.SAMN04488004_11484"/>
<dbReference type="Gene3D" id="3.40.50.150">
    <property type="entry name" value="Vaccinia Virus protein VP39"/>
    <property type="match status" value="1"/>
</dbReference>
<reference evidence="3" key="1">
    <citation type="submission" date="2016-10" db="EMBL/GenBank/DDBJ databases">
        <authorList>
            <person name="Varghese N."/>
            <person name="Submissions S."/>
        </authorList>
    </citation>
    <scope>NUCLEOTIDE SEQUENCE [LARGE SCALE GENOMIC DNA]</scope>
    <source>
        <strain evidence="3">DSM 16199</strain>
    </source>
</reference>
<dbReference type="GO" id="GO:0005886">
    <property type="term" value="C:plasma membrane"/>
    <property type="evidence" value="ECO:0007669"/>
    <property type="project" value="TreeGrafter"/>
</dbReference>
<evidence type="ECO:0000313" key="3">
    <source>
        <dbReference type="Proteomes" id="UP000199550"/>
    </source>
</evidence>
<keyword evidence="2" id="KW-0489">Methyltransferase</keyword>
<evidence type="ECO:0000313" key="2">
    <source>
        <dbReference type="EMBL" id="SFL33628.1"/>
    </source>
</evidence>
<name>A0A1I4GUC7_9RHOB</name>
<dbReference type="PANTHER" id="PTHR34009:SF2">
    <property type="entry name" value="PROTEIN STAR"/>
    <property type="match status" value="1"/>
</dbReference>
<dbReference type="NCBIfam" id="TIGR01444">
    <property type="entry name" value="fkbM_fam"/>
    <property type="match status" value="1"/>
</dbReference>
<sequence length="260" mass="28733">MTSAKRAPADRIKAARRDLSELRAELTEALSIERTRKRGPLVRMMHEVQGMLVPGFPYVSQSGQDQAVERILQGKRGGTFVDIGAYDGLTGSNSLYFEKYLGWTGTLVEPVKQNRDKAEMWRSSPCLPYAIADSDGEASFIAVTQGYTQMSGLEGEYDAGLLSRVRADPRHAEDRIVVPTRSLNSLFAELGLTQIDFVSLDIEGGELAALRAFDHAACRVDVWAIENNTGGPQIAALMREKGYNLTEFCGVDEIYVRHDL</sequence>
<dbReference type="RefSeq" id="WP_090190243.1">
    <property type="nucleotide sequence ID" value="NZ_FOTF01000014.1"/>
</dbReference>
<dbReference type="GO" id="GO:0032259">
    <property type="term" value="P:methylation"/>
    <property type="evidence" value="ECO:0007669"/>
    <property type="project" value="UniProtKB-KW"/>
</dbReference>
<dbReference type="Pfam" id="PF05050">
    <property type="entry name" value="Methyltransf_21"/>
    <property type="match status" value="1"/>
</dbReference>
<dbReference type="PANTHER" id="PTHR34009">
    <property type="entry name" value="PROTEIN STAR"/>
    <property type="match status" value="1"/>
</dbReference>
<dbReference type="OrthoDB" id="938855at2"/>
<dbReference type="InterPro" id="IPR053202">
    <property type="entry name" value="EGF_Rcpt_Signaling_Reg"/>
</dbReference>
<gene>
    <name evidence="2" type="ORF">SAMN04488004_11484</name>
</gene>
<organism evidence="2 3">
    <name type="scientific">Loktanella salsilacus</name>
    <dbReference type="NCBI Taxonomy" id="195913"/>
    <lineage>
        <taxon>Bacteria</taxon>
        <taxon>Pseudomonadati</taxon>
        <taxon>Pseudomonadota</taxon>
        <taxon>Alphaproteobacteria</taxon>
        <taxon>Rhodobacterales</taxon>
        <taxon>Roseobacteraceae</taxon>
        <taxon>Loktanella</taxon>
    </lineage>
</organism>
<dbReference type="SUPFAM" id="SSF53335">
    <property type="entry name" value="S-adenosyl-L-methionine-dependent methyltransferases"/>
    <property type="match status" value="1"/>
</dbReference>
<dbReference type="Proteomes" id="UP000199550">
    <property type="component" value="Unassembled WGS sequence"/>
</dbReference>
<dbReference type="GO" id="GO:0008168">
    <property type="term" value="F:methyltransferase activity"/>
    <property type="evidence" value="ECO:0007669"/>
    <property type="project" value="UniProtKB-KW"/>
</dbReference>
<proteinExistence type="predicted"/>
<dbReference type="AlphaFoldDB" id="A0A1I4GUC7"/>
<keyword evidence="3" id="KW-1185">Reference proteome</keyword>
<feature type="domain" description="Methyltransferase FkbM" evidence="1">
    <location>
        <begin position="82"/>
        <end position="244"/>
    </location>
</feature>
<keyword evidence="2" id="KW-0808">Transferase</keyword>